<proteinExistence type="inferred from homology"/>
<name>A0AAV5SLS6_9BILA</name>
<evidence type="ECO:0000256" key="4">
    <source>
        <dbReference type="ARBA" id="ARBA00022763"/>
    </source>
</evidence>
<dbReference type="GO" id="GO:0005524">
    <property type="term" value="F:ATP binding"/>
    <property type="evidence" value="ECO:0007669"/>
    <property type="project" value="UniProtKB-KW"/>
</dbReference>
<evidence type="ECO:0000259" key="8">
    <source>
        <dbReference type="Pfam" id="PF25812"/>
    </source>
</evidence>
<dbReference type="PANTHER" id="PTHR12172">
    <property type="entry name" value="CELL CYCLE CHECKPOINT PROTEIN RAD17"/>
    <property type="match status" value="1"/>
</dbReference>
<dbReference type="Proteomes" id="UP001432027">
    <property type="component" value="Unassembled WGS sequence"/>
</dbReference>
<dbReference type="SUPFAM" id="SSF52540">
    <property type="entry name" value="P-loop containing nucleoside triphosphate hydrolases"/>
    <property type="match status" value="1"/>
</dbReference>
<feature type="non-terminal residue" evidence="9">
    <location>
        <position position="1"/>
    </location>
</feature>
<dbReference type="AlphaFoldDB" id="A0AAV5SLS6"/>
<dbReference type="GO" id="GO:0005634">
    <property type="term" value="C:nucleus"/>
    <property type="evidence" value="ECO:0007669"/>
    <property type="project" value="UniProtKB-SubCell"/>
</dbReference>
<dbReference type="GO" id="GO:0000077">
    <property type="term" value="P:DNA damage checkpoint signaling"/>
    <property type="evidence" value="ECO:0007669"/>
    <property type="project" value="TreeGrafter"/>
</dbReference>
<evidence type="ECO:0000256" key="3">
    <source>
        <dbReference type="ARBA" id="ARBA00022741"/>
    </source>
</evidence>
<dbReference type="Gene3D" id="3.40.50.300">
    <property type="entry name" value="P-loop containing nucleotide triphosphate hydrolases"/>
    <property type="match status" value="1"/>
</dbReference>
<keyword evidence="10" id="KW-1185">Reference proteome</keyword>
<dbReference type="GO" id="GO:0033314">
    <property type="term" value="P:mitotic DNA replication checkpoint signaling"/>
    <property type="evidence" value="ECO:0007669"/>
    <property type="project" value="TreeGrafter"/>
</dbReference>
<evidence type="ECO:0000256" key="7">
    <source>
        <dbReference type="ARBA" id="ARBA00023306"/>
    </source>
</evidence>
<evidence type="ECO:0000256" key="1">
    <source>
        <dbReference type="ARBA" id="ARBA00004123"/>
    </source>
</evidence>
<dbReference type="GO" id="GO:0006281">
    <property type="term" value="P:DNA repair"/>
    <property type="evidence" value="ECO:0007669"/>
    <property type="project" value="InterPro"/>
</dbReference>
<keyword evidence="4" id="KW-0227">DNA damage</keyword>
<evidence type="ECO:0000313" key="9">
    <source>
        <dbReference type="EMBL" id="GMS84312.1"/>
    </source>
</evidence>
<gene>
    <name evidence="9" type="ORF">PENTCL1PPCAC_6487</name>
</gene>
<evidence type="ECO:0000256" key="6">
    <source>
        <dbReference type="ARBA" id="ARBA00023242"/>
    </source>
</evidence>
<keyword evidence="7" id="KW-0131">Cell cycle</keyword>
<protein>
    <recommendedName>
        <fullName evidence="8">Checkpoint protein RAD24-like helical bundle domain-containing protein</fullName>
    </recommendedName>
</protein>
<comment type="subcellular location">
    <subcellularLocation>
        <location evidence="1">Nucleus</location>
    </subcellularLocation>
</comment>
<evidence type="ECO:0000256" key="2">
    <source>
        <dbReference type="ARBA" id="ARBA00006168"/>
    </source>
</evidence>
<dbReference type="InterPro" id="IPR027417">
    <property type="entry name" value="P-loop_NTPase"/>
</dbReference>
<comment type="caution">
    <text evidence="9">The sequence shown here is derived from an EMBL/GenBank/DDBJ whole genome shotgun (WGS) entry which is preliminary data.</text>
</comment>
<keyword evidence="5" id="KW-0067">ATP-binding</keyword>
<keyword evidence="6" id="KW-0539">Nucleus</keyword>
<dbReference type="PANTHER" id="PTHR12172:SF0">
    <property type="entry name" value="CELL CYCLE CHECKPOINT PROTEIN RAD17"/>
    <property type="match status" value="1"/>
</dbReference>
<reference evidence="9" key="1">
    <citation type="submission" date="2023-10" db="EMBL/GenBank/DDBJ databases">
        <title>Genome assembly of Pristionchus species.</title>
        <authorList>
            <person name="Yoshida K."/>
            <person name="Sommer R.J."/>
        </authorList>
    </citation>
    <scope>NUCLEOTIDE SEQUENCE</scope>
    <source>
        <strain evidence="9">RS0144</strain>
    </source>
</reference>
<dbReference type="Pfam" id="PF25812">
    <property type="entry name" value="RAD24_helical"/>
    <property type="match status" value="1"/>
</dbReference>
<keyword evidence="3" id="KW-0547">Nucleotide-binding</keyword>
<feature type="domain" description="Checkpoint protein RAD24-like helical bundle" evidence="8">
    <location>
        <begin position="255"/>
        <end position="383"/>
    </location>
</feature>
<dbReference type="CDD" id="cd00009">
    <property type="entry name" value="AAA"/>
    <property type="match status" value="1"/>
</dbReference>
<dbReference type="InterPro" id="IPR004582">
    <property type="entry name" value="Checkpoint_prot_Rad17_Rad24"/>
</dbReference>
<dbReference type="GO" id="GO:0003682">
    <property type="term" value="F:chromatin binding"/>
    <property type="evidence" value="ECO:0007669"/>
    <property type="project" value="TreeGrafter"/>
</dbReference>
<dbReference type="GO" id="GO:0003689">
    <property type="term" value="F:DNA clamp loader activity"/>
    <property type="evidence" value="ECO:0007669"/>
    <property type="project" value="TreeGrafter"/>
</dbReference>
<dbReference type="Pfam" id="PF03215">
    <property type="entry name" value="Rad17"/>
    <property type="match status" value="1"/>
</dbReference>
<sequence>VMITTRKRRTTSPDVLMAVAGRTAKKGTSARGVRLECARIECDTTPRTSHDLNMHSRKITEIRDWLSKSAPRGILLLTGPPGSGKTTAVHVISNELKISISEWVEPDHELEESSFAEFLHSRPMRRNGVLLVRHIPYSLFSELPRFFNLLRSIPSSSSIIFCLPSTFSSWHLNPSRIFNPYISNELMISLITTNPIAQTFLTKAMKKVIGKTSDCRDAELVEIAKIADGDIRKAMIILDLRLRLGKGNAYDKADSPISLFHAVGRIVYAKRKVTTCPSWKRAEDLLNNESMRRPEPDFDVNSLVEDSPHDSQKLISFVLEHSPRFTPFSSLHKVLDAISLADSTLHVWNRRNIFDQYALQTVVRHSLFYNYREKGNEQRSKYTFHNPLVDQLMKEMRKLASDNEISMRWRKEHYTERVPMMYQMGVLPPSMDYFSHPVGSGIWKQGLDQWSAQGTNLIEKSDWKEENHVEFDIVETDDSDFD</sequence>
<evidence type="ECO:0000256" key="5">
    <source>
        <dbReference type="ARBA" id="ARBA00022840"/>
    </source>
</evidence>
<organism evidence="9 10">
    <name type="scientific">Pristionchus entomophagus</name>
    <dbReference type="NCBI Taxonomy" id="358040"/>
    <lineage>
        <taxon>Eukaryota</taxon>
        <taxon>Metazoa</taxon>
        <taxon>Ecdysozoa</taxon>
        <taxon>Nematoda</taxon>
        <taxon>Chromadorea</taxon>
        <taxon>Rhabditida</taxon>
        <taxon>Rhabditina</taxon>
        <taxon>Diplogasteromorpha</taxon>
        <taxon>Diplogasteroidea</taxon>
        <taxon>Neodiplogasteridae</taxon>
        <taxon>Pristionchus</taxon>
    </lineage>
</organism>
<dbReference type="EMBL" id="BTSX01000002">
    <property type="protein sequence ID" value="GMS84312.1"/>
    <property type="molecule type" value="Genomic_DNA"/>
</dbReference>
<evidence type="ECO:0000313" key="10">
    <source>
        <dbReference type="Proteomes" id="UP001432027"/>
    </source>
</evidence>
<comment type="similarity">
    <text evidence="2">Belongs to the rad17/RAD24 family.</text>
</comment>
<dbReference type="InterPro" id="IPR057927">
    <property type="entry name" value="RAD24-like_helical"/>
</dbReference>
<accession>A0AAV5SLS6</accession>